<feature type="transmembrane region" description="Helical" evidence="1">
    <location>
        <begin position="306"/>
        <end position="324"/>
    </location>
</feature>
<keyword evidence="1" id="KW-0812">Transmembrane</keyword>
<dbReference type="PANTHER" id="PTHR36840">
    <property type="entry name" value="BLL5714 PROTEIN"/>
    <property type="match status" value="1"/>
</dbReference>
<dbReference type="Pfam" id="PF06772">
    <property type="entry name" value="LtrA"/>
    <property type="match status" value="1"/>
</dbReference>
<dbReference type="AlphaFoldDB" id="A0A4R6YPR5"/>
<evidence type="ECO:0000313" key="2">
    <source>
        <dbReference type="EMBL" id="TDR39777.1"/>
    </source>
</evidence>
<feature type="transmembrane region" description="Helical" evidence="1">
    <location>
        <begin position="114"/>
        <end position="134"/>
    </location>
</feature>
<dbReference type="OrthoDB" id="5520804at2"/>
<dbReference type="PANTHER" id="PTHR36840:SF1">
    <property type="entry name" value="BLL5714 PROTEIN"/>
    <property type="match status" value="1"/>
</dbReference>
<feature type="transmembrane region" description="Helical" evidence="1">
    <location>
        <begin position="164"/>
        <end position="184"/>
    </location>
</feature>
<keyword evidence="1" id="KW-1133">Transmembrane helix</keyword>
<feature type="transmembrane region" description="Helical" evidence="1">
    <location>
        <begin position="53"/>
        <end position="70"/>
    </location>
</feature>
<keyword evidence="1" id="KW-0472">Membrane</keyword>
<organism evidence="2 3">
    <name type="scientific">Tahibacter aquaticus</name>
    <dbReference type="NCBI Taxonomy" id="520092"/>
    <lineage>
        <taxon>Bacteria</taxon>
        <taxon>Pseudomonadati</taxon>
        <taxon>Pseudomonadota</taxon>
        <taxon>Gammaproteobacteria</taxon>
        <taxon>Lysobacterales</taxon>
        <taxon>Rhodanobacteraceae</taxon>
        <taxon>Tahibacter</taxon>
    </lineage>
</organism>
<reference evidence="2 3" key="1">
    <citation type="submission" date="2019-03" db="EMBL/GenBank/DDBJ databases">
        <title>Genomic Encyclopedia of Type Strains, Phase IV (KMG-IV): sequencing the most valuable type-strain genomes for metagenomic binning, comparative biology and taxonomic classification.</title>
        <authorList>
            <person name="Goeker M."/>
        </authorList>
    </citation>
    <scope>NUCLEOTIDE SEQUENCE [LARGE SCALE GENOMIC DNA]</scope>
    <source>
        <strain evidence="2 3">DSM 21667</strain>
    </source>
</reference>
<sequence length="397" mass="43562">MPQPRQLLRERGHEHGKVTSVELFFDLVFVFAVTQLSHTLLEHFTVLGAFKTLLLTLGVWWVWIYTSWVTNWLDPEKIPTRLLLLVLMLAGLILSASIPEAWEQRAKSFACAYVFMQVGRSAYFLWAVAGNALMVANFQRILTWLSVSALFWLAGAWLEDWRLPLWGAALAIEFVSPSLGFFVPGLGRSSTRDWEVEGHHLSERCGLFVIIALGESILVTGATFAKHEWDMAGIAAFLVAFIGSLAMWWIYFDTAADSGSERIARSDDPGRLARVTYTYIHLAIVAGIILSAVGDEFLLAHPLGHSAIETVVAVCGGAAIYLVGNSLFKLSISGRFPYSHLAGFVALAIVAACSNLLPPLALAALTTAILLGVAAWDARRNRGWEPLNVEGPAAETH</sequence>
<protein>
    <submittedName>
        <fullName evidence="2">Low temperature requirement protein LtrA</fullName>
    </submittedName>
</protein>
<feature type="transmembrane region" description="Helical" evidence="1">
    <location>
        <begin position="272"/>
        <end position="294"/>
    </location>
</feature>
<gene>
    <name evidence="2" type="ORF">DFR29_115167</name>
</gene>
<feature type="transmembrane region" description="Helical" evidence="1">
    <location>
        <begin position="205"/>
        <end position="225"/>
    </location>
</feature>
<accession>A0A4R6YPR5</accession>
<proteinExistence type="predicted"/>
<evidence type="ECO:0000256" key="1">
    <source>
        <dbReference type="SAM" id="Phobius"/>
    </source>
</evidence>
<dbReference type="EMBL" id="SNZH01000015">
    <property type="protein sequence ID" value="TDR39777.1"/>
    <property type="molecule type" value="Genomic_DNA"/>
</dbReference>
<feature type="transmembrane region" description="Helical" evidence="1">
    <location>
        <begin position="336"/>
        <end position="354"/>
    </location>
</feature>
<feature type="transmembrane region" description="Helical" evidence="1">
    <location>
        <begin position="231"/>
        <end position="251"/>
    </location>
</feature>
<comment type="caution">
    <text evidence="2">The sequence shown here is derived from an EMBL/GenBank/DDBJ whole genome shotgun (WGS) entry which is preliminary data.</text>
</comment>
<dbReference type="RefSeq" id="WP_133820768.1">
    <property type="nucleotide sequence ID" value="NZ_SNZH01000015.1"/>
</dbReference>
<dbReference type="InterPro" id="IPR010640">
    <property type="entry name" value="Low_temperature_requirement_A"/>
</dbReference>
<evidence type="ECO:0000313" key="3">
    <source>
        <dbReference type="Proteomes" id="UP000295293"/>
    </source>
</evidence>
<dbReference type="Proteomes" id="UP000295293">
    <property type="component" value="Unassembled WGS sequence"/>
</dbReference>
<keyword evidence="3" id="KW-1185">Reference proteome</keyword>
<feature type="transmembrane region" description="Helical" evidence="1">
    <location>
        <begin position="82"/>
        <end position="102"/>
    </location>
</feature>
<name>A0A4R6YPR5_9GAMM</name>